<reference evidence="1" key="1">
    <citation type="submission" date="2020-11" db="EMBL/GenBank/DDBJ databases">
        <title>Sequencing the genomes of 1000 actinobacteria strains.</title>
        <authorList>
            <person name="Klenk H.-P."/>
        </authorList>
    </citation>
    <scope>NUCLEOTIDE SEQUENCE</scope>
    <source>
        <strain evidence="1">DSM 45356</strain>
    </source>
</reference>
<gene>
    <name evidence="1" type="ORF">IW245_000675</name>
</gene>
<evidence type="ECO:0000313" key="2">
    <source>
        <dbReference type="Proteomes" id="UP000622552"/>
    </source>
</evidence>
<dbReference type="RefSeq" id="WP_203787671.1">
    <property type="nucleotide sequence ID" value="NZ_BONS01000027.1"/>
</dbReference>
<dbReference type="Proteomes" id="UP000622552">
    <property type="component" value="Unassembled WGS sequence"/>
</dbReference>
<proteinExistence type="predicted"/>
<dbReference type="EMBL" id="JADOUF010000001">
    <property type="protein sequence ID" value="MBG6134481.1"/>
    <property type="molecule type" value="Genomic_DNA"/>
</dbReference>
<protein>
    <submittedName>
        <fullName evidence="1">Uncharacterized protein</fullName>
    </submittedName>
</protein>
<organism evidence="1 2">
    <name type="scientific">Longispora fulva</name>
    <dbReference type="NCBI Taxonomy" id="619741"/>
    <lineage>
        <taxon>Bacteria</taxon>
        <taxon>Bacillati</taxon>
        <taxon>Actinomycetota</taxon>
        <taxon>Actinomycetes</taxon>
        <taxon>Micromonosporales</taxon>
        <taxon>Micromonosporaceae</taxon>
        <taxon>Longispora</taxon>
    </lineage>
</organism>
<accession>A0A8J7KIP9</accession>
<keyword evidence="2" id="KW-1185">Reference proteome</keyword>
<evidence type="ECO:0000313" key="1">
    <source>
        <dbReference type="EMBL" id="MBG6134481.1"/>
    </source>
</evidence>
<sequence>MPPSPAATPAGLVSSPRPVPSCDAVAELMRGYFRSTKGPVAAQTIDDISGSFTSCSVRGGVDVDGGPTAMMRVTYGRAVAFGSESADKRARDTVDRQADGACVEDVVVVASGAEHAVRCGDSTPRVHEIALIADHGTFASVEFTVHSAPDPGGLRRLLAVRADVAVKALFDRIR</sequence>
<comment type="caution">
    <text evidence="1">The sequence shown here is derived from an EMBL/GenBank/DDBJ whole genome shotgun (WGS) entry which is preliminary data.</text>
</comment>
<dbReference type="AlphaFoldDB" id="A0A8J7KIP9"/>
<name>A0A8J7KIP9_9ACTN</name>